<reference evidence="2 3" key="1">
    <citation type="journal article" date="2021" name="Int. J. Syst. Evol. Microbiol.">
        <title>Steroidobacter gossypii sp. nov., isolated from soil of cotton cropping field.</title>
        <authorList>
            <person name="Huang R."/>
            <person name="Yang S."/>
            <person name="Zhen C."/>
            <person name="Liu W."/>
        </authorList>
    </citation>
    <scope>NUCLEOTIDE SEQUENCE [LARGE SCALE GENOMIC DNA]</scope>
    <source>
        <strain evidence="2 3">S1-65</strain>
    </source>
</reference>
<sequence>MTRGPTMWRALIIVGLSGIAPLTSAVEYSCLQYGPNELVGTLVRQTYAGPPDYESVTKGDEPQVIWLLQLDERVCVAANSRYPREPTQIEVELALTEDQYRQYRHLLGRKVVATGELIHGGANYQKSLVLTASELRQTSLVP</sequence>
<comment type="caution">
    <text evidence="2">The sequence shown here is derived from an EMBL/GenBank/DDBJ whole genome shotgun (WGS) entry which is preliminary data.</text>
</comment>
<dbReference type="InterPro" id="IPR027826">
    <property type="entry name" value="DUF4431"/>
</dbReference>
<evidence type="ECO:0000313" key="3">
    <source>
        <dbReference type="Proteomes" id="UP000661077"/>
    </source>
</evidence>
<protein>
    <submittedName>
        <fullName evidence="2">DUF4431 domain-containing protein</fullName>
    </submittedName>
</protein>
<gene>
    <name evidence="2" type="ORF">JM946_23645</name>
</gene>
<feature type="domain" description="DUF4431" evidence="1">
    <location>
        <begin position="90"/>
        <end position="122"/>
    </location>
</feature>
<evidence type="ECO:0000313" key="2">
    <source>
        <dbReference type="EMBL" id="MBM0107750.1"/>
    </source>
</evidence>
<dbReference type="Pfam" id="PF14485">
    <property type="entry name" value="DUF4431"/>
    <property type="match status" value="1"/>
</dbReference>
<dbReference type="RefSeq" id="WP_203169844.1">
    <property type="nucleotide sequence ID" value="NZ_JAEVLS010000005.1"/>
</dbReference>
<evidence type="ECO:0000259" key="1">
    <source>
        <dbReference type="Pfam" id="PF14485"/>
    </source>
</evidence>
<proteinExistence type="predicted"/>
<organism evidence="2 3">
    <name type="scientific">Steroidobacter gossypii</name>
    <dbReference type="NCBI Taxonomy" id="2805490"/>
    <lineage>
        <taxon>Bacteria</taxon>
        <taxon>Pseudomonadati</taxon>
        <taxon>Pseudomonadota</taxon>
        <taxon>Gammaproteobacteria</taxon>
        <taxon>Steroidobacterales</taxon>
        <taxon>Steroidobacteraceae</taxon>
        <taxon>Steroidobacter</taxon>
    </lineage>
</organism>
<keyword evidence="3" id="KW-1185">Reference proteome</keyword>
<name>A0ABS1X3G0_9GAMM</name>
<dbReference type="EMBL" id="JAEVLS010000005">
    <property type="protein sequence ID" value="MBM0107750.1"/>
    <property type="molecule type" value="Genomic_DNA"/>
</dbReference>
<dbReference type="Proteomes" id="UP000661077">
    <property type="component" value="Unassembled WGS sequence"/>
</dbReference>
<accession>A0ABS1X3G0</accession>